<dbReference type="AlphaFoldDB" id="A0A9P4M601"/>
<evidence type="ECO:0000313" key="6">
    <source>
        <dbReference type="Proteomes" id="UP000799772"/>
    </source>
</evidence>
<accession>A0A9P4M601</accession>
<sequence>MSSAQRNGLRIGYVPEHFSTPLHFAQKYFSLPGELKAYPSGTGHMIQSLKANEIDVGIGLTEGWVGGLGKEGDKAGYKIVGTYVETPLRWAISTGAGRNDITEVEGPGGLEGKKVGISRIGSGSYIMPFVLADENGWLKPGKQPFENIVLDNFKKLRAAVNDGTADFFMWEHFTTKRYYDNGELKKIGEIYTPWSSWKIVARNPTDKTLEEMAKSINEGIKYFWEHKDEAVKYISTSLDYSAEDAQEWMKTVEFAEDVRGVDPAVIRKTVDILAKAGVLEPAKVDINGMIGIKRAEKAQN</sequence>
<reference evidence="5" key="1">
    <citation type="journal article" date="2020" name="Stud. Mycol.">
        <title>101 Dothideomycetes genomes: a test case for predicting lifestyles and emergence of pathogens.</title>
        <authorList>
            <person name="Haridas S."/>
            <person name="Albert R."/>
            <person name="Binder M."/>
            <person name="Bloem J."/>
            <person name="Labutti K."/>
            <person name="Salamov A."/>
            <person name="Andreopoulos B."/>
            <person name="Baker S."/>
            <person name="Barry K."/>
            <person name="Bills G."/>
            <person name="Bluhm B."/>
            <person name="Cannon C."/>
            <person name="Castanera R."/>
            <person name="Culley D."/>
            <person name="Daum C."/>
            <person name="Ezra D."/>
            <person name="Gonzalez J."/>
            <person name="Henrissat B."/>
            <person name="Kuo A."/>
            <person name="Liang C."/>
            <person name="Lipzen A."/>
            <person name="Lutzoni F."/>
            <person name="Magnuson J."/>
            <person name="Mondo S."/>
            <person name="Nolan M."/>
            <person name="Ohm R."/>
            <person name="Pangilinan J."/>
            <person name="Park H.-J."/>
            <person name="Ramirez L."/>
            <person name="Alfaro M."/>
            <person name="Sun H."/>
            <person name="Tritt A."/>
            <person name="Yoshinaga Y."/>
            <person name="Zwiers L.-H."/>
            <person name="Turgeon B."/>
            <person name="Goodwin S."/>
            <person name="Spatafora J."/>
            <person name="Crous P."/>
            <person name="Grigoriev I."/>
        </authorList>
    </citation>
    <scope>NUCLEOTIDE SEQUENCE</scope>
    <source>
        <strain evidence="5">CBS 133067</strain>
    </source>
</reference>
<dbReference type="SUPFAM" id="SSF53850">
    <property type="entry name" value="Periplasmic binding protein-like II"/>
    <property type="match status" value="1"/>
</dbReference>
<keyword evidence="3" id="KW-0732">Signal</keyword>
<dbReference type="CDD" id="cd13637">
    <property type="entry name" value="PBP2_Ca3427_like"/>
    <property type="match status" value="1"/>
</dbReference>
<organism evidence="5 6">
    <name type="scientific">Rhizodiscina lignyota</name>
    <dbReference type="NCBI Taxonomy" id="1504668"/>
    <lineage>
        <taxon>Eukaryota</taxon>
        <taxon>Fungi</taxon>
        <taxon>Dikarya</taxon>
        <taxon>Ascomycota</taxon>
        <taxon>Pezizomycotina</taxon>
        <taxon>Dothideomycetes</taxon>
        <taxon>Pleosporomycetidae</taxon>
        <taxon>Aulographales</taxon>
        <taxon>Rhizodiscinaceae</taxon>
        <taxon>Rhizodiscina</taxon>
    </lineage>
</organism>
<feature type="domain" description="Ca3427-like PBP 2" evidence="4">
    <location>
        <begin position="90"/>
        <end position="190"/>
    </location>
</feature>
<protein>
    <recommendedName>
        <fullName evidence="4">Ca3427-like PBP 2 domain-containing protein</fullName>
    </recommendedName>
</protein>
<dbReference type="PANTHER" id="PTHR30024">
    <property type="entry name" value="ALIPHATIC SULFONATES-BINDING PROTEIN-RELATED"/>
    <property type="match status" value="1"/>
</dbReference>
<gene>
    <name evidence="5" type="ORF">NA57DRAFT_43380</name>
</gene>
<dbReference type="GO" id="GO:0042597">
    <property type="term" value="C:periplasmic space"/>
    <property type="evidence" value="ECO:0007669"/>
    <property type="project" value="UniProtKB-SubCell"/>
</dbReference>
<evidence type="ECO:0000259" key="4">
    <source>
        <dbReference type="Pfam" id="PF22384"/>
    </source>
</evidence>
<evidence type="ECO:0000256" key="3">
    <source>
        <dbReference type="ARBA" id="ARBA00022729"/>
    </source>
</evidence>
<dbReference type="EMBL" id="ML978130">
    <property type="protein sequence ID" value="KAF2095832.1"/>
    <property type="molecule type" value="Genomic_DNA"/>
</dbReference>
<dbReference type="Proteomes" id="UP000799772">
    <property type="component" value="Unassembled WGS sequence"/>
</dbReference>
<name>A0A9P4M601_9PEZI</name>
<evidence type="ECO:0000256" key="1">
    <source>
        <dbReference type="ARBA" id="ARBA00004418"/>
    </source>
</evidence>
<dbReference type="Pfam" id="PF22384">
    <property type="entry name" value="PBP2_Ca3427_like"/>
    <property type="match status" value="1"/>
</dbReference>
<keyword evidence="6" id="KW-1185">Reference proteome</keyword>
<evidence type="ECO:0000313" key="5">
    <source>
        <dbReference type="EMBL" id="KAF2095832.1"/>
    </source>
</evidence>
<comment type="similarity">
    <text evidence="2">Belongs to the bacterial solute-binding protein SsuA/TauA family.</text>
</comment>
<dbReference type="PANTHER" id="PTHR30024:SF47">
    <property type="entry name" value="TAURINE-BINDING PERIPLASMIC PROTEIN"/>
    <property type="match status" value="1"/>
</dbReference>
<dbReference type="Gene3D" id="3.40.190.10">
    <property type="entry name" value="Periplasmic binding protein-like II"/>
    <property type="match status" value="2"/>
</dbReference>
<evidence type="ECO:0000256" key="2">
    <source>
        <dbReference type="ARBA" id="ARBA00010742"/>
    </source>
</evidence>
<comment type="subcellular location">
    <subcellularLocation>
        <location evidence="1">Periplasm</location>
    </subcellularLocation>
</comment>
<proteinExistence type="inferred from homology"/>
<comment type="caution">
    <text evidence="5">The sequence shown here is derived from an EMBL/GenBank/DDBJ whole genome shotgun (WGS) entry which is preliminary data.</text>
</comment>
<dbReference type="OrthoDB" id="1363at2759"/>
<dbReference type="InterPro" id="IPR054364">
    <property type="entry name" value="Ca3427-like_PBP2"/>
</dbReference>